<dbReference type="Gene3D" id="1.10.10.920">
    <property type="match status" value="1"/>
</dbReference>
<dbReference type="RefSeq" id="WP_345211150.1">
    <property type="nucleotide sequence ID" value="NZ_BAABFT010000005.1"/>
</dbReference>
<reference evidence="18" key="1">
    <citation type="journal article" date="2019" name="Int. J. Syst. Evol. Microbiol.">
        <title>The Global Catalogue of Microorganisms (GCM) 10K type strain sequencing project: providing services to taxonomists for standard genome sequencing and annotation.</title>
        <authorList>
            <consortium name="The Broad Institute Genomics Platform"/>
            <consortium name="The Broad Institute Genome Sequencing Center for Infectious Disease"/>
            <person name="Wu L."/>
            <person name="Ma J."/>
        </authorList>
    </citation>
    <scope>NUCLEOTIDE SEQUENCE [LARGE SCALE GENOMIC DNA]</scope>
    <source>
        <strain evidence="18">JCM 17705</strain>
    </source>
</reference>
<evidence type="ECO:0000256" key="14">
    <source>
        <dbReference type="ARBA" id="ARBA00048321"/>
    </source>
</evidence>
<evidence type="ECO:0000256" key="15">
    <source>
        <dbReference type="PIRNR" id="PIRNR000167"/>
    </source>
</evidence>
<keyword evidence="18" id="KW-1185">Reference proteome</keyword>
<keyword evidence="9 15" id="KW-0560">Oxidoreductase</keyword>
<keyword evidence="7 15" id="KW-0949">S-adenosyl-L-methionine</keyword>
<keyword evidence="5 15" id="KW-0004">4Fe-4S</keyword>
<comment type="subcellular location">
    <subcellularLocation>
        <location evidence="1 15">Cytoplasm</location>
    </subcellularLocation>
</comment>
<evidence type="ECO:0000256" key="9">
    <source>
        <dbReference type="ARBA" id="ARBA00023002"/>
    </source>
</evidence>
<dbReference type="SUPFAM" id="SSF102114">
    <property type="entry name" value="Radical SAM enzymes"/>
    <property type="match status" value="1"/>
</dbReference>
<dbReference type="Pfam" id="PF04055">
    <property type="entry name" value="Radical_SAM"/>
    <property type="match status" value="1"/>
</dbReference>
<dbReference type="EC" id="1.3.98.3" evidence="15"/>
<comment type="pathway">
    <text evidence="2 15">Porphyrin-containing compound metabolism; protoporphyrin-IX biosynthesis; protoporphyrinogen-IX from coproporphyrinogen-III (AdoMet route): step 1/1.</text>
</comment>
<evidence type="ECO:0000256" key="12">
    <source>
        <dbReference type="ARBA" id="ARBA00023244"/>
    </source>
</evidence>
<comment type="similarity">
    <text evidence="3 15">Belongs to the anaerobic coproporphyrinogen-III oxidase family.</text>
</comment>
<dbReference type="Proteomes" id="UP001500582">
    <property type="component" value="Unassembled WGS sequence"/>
</dbReference>
<evidence type="ECO:0000313" key="17">
    <source>
        <dbReference type="EMBL" id="GAA4322172.1"/>
    </source>
</evidence>
<dbReference type="InterPro" id="IPR023404">
    <property type="entry name" value="rSAM_horseshoe"/>
</dbReference>
<dbReference type="NCBIfam" id="TIGR00538">
    <property type="entry name" value="hemN"/>
    <property type="match status" value="1"/>
</dbReference>
<dbReference type="InterPro" id="IPR007197">
    <property type="entry name" value="rSAM"/>
</dbReference>
<evidence type="ECO:0000256" key="3">
    <source>
        <dbReference type="ARBA" id="ARBA00005493"/>
    </source>
</evidence>
<evidence type="ECO:0000313" key="18">
    <source>
        <dbReference type="Proteomes" id="UP001500582"/>
    </source>
</evidence>
<comment type="caution">
    <text evidence="17">The sequence shown here is derived from an EMBL/GenBank/DDBJ whole genome shotgun (WGS) entry which is preliminary data.</text>
</comment>
<dbReference type="Gene3D" id="3.80.30.20">
    <property type="entry name" value="tm_1862 like domain"/>
    <property type="match status" value="1"/>
</dbReference>
<proteinExistence type="inferred from homology"/>
<keyword evidence="12 15" id="KW-0627">Porphyrin biosynthesis</keyword>
<dbReference type="SMART" id="SM00729">
    <property type="entry name" value="Elp3"/>
    <property type="match status" value="1"/>
</dbReference>
<dbReference type="PROSITE" id="PS51918">
    <property type="entry name" value="RADICAL_SAM"/>
    <property type="match status" value="1"/>
</dbReference>
<evidence type="ECO:0000256" key="13">
    <source>
        <dbReference type="ARBA" id="ARBA00024295"/>
    </source>
</evidence>
<evidence type="ECO:0000256" key="1">
    <source>
        <dbReference type="ARBA" id="ARBA00004496"/>
    </source>
</evidence>
<evidence type="ECO:0000256" key="5">
    <source>
        <dbReference type="ARBA" id="ARBA00022485"/>
    </source>
</evidence>
<evidence type="ECO:0000256" key="6">
    <source>
        <dbReference type="ARBA" id="ARBA00022490"/>
    </source>
</evidence>
<accession>A0ABP8GD70</accession>
<dbReference type="EMBL" id="BAABFT010000005">
    <property type="protein sequence ID" value="GAA4322172.1"/>
    <property type="molecule type" value="Genomic_DNA"/>
</dbReference>
<protein>
    <recommendedName>
        <fullName evidence="15">Coproporphyrinogen-III oxidase</fullName>
        <ecNumber evidence="15">1.3.98.3</ecNumber>
    </recommendedName>
</protein>
<dbReference type="PANTHER" id="PTHR13932:SF6">
    <property type="entry name" value="OXYGEN-INDEPENDENT COPROPORPHYRINOGEN III OXIDASE"/>
    <property type="match status" value="1"/>
</dbReference>
<sequence>MSAHVSLVEKYHTAAPRYTSYPTVPYWDNNKFDFDIEGWKESVKFSFKQSNNKDGISLYIHLPYCESLCTYCGCNTRITKNHNVEQPYIKAVLKEWTLYRELFNDKPIIREIHLGGGTPTFFNPGNLQLLINGLLWGSVIHPQAEFSFEAHPDNTSTAHLHALYDLGFRRLSLGIQDFDPEVQRIINRRQSFEQVKKVTEDARAIGYTSINYDLIYGLPLQTLEGLAATIQKVSELAPDRIAFYSYAHVPWIKPGQRMFTEHDLPDAHNKRKLYEVGYSLFTQYGYQEIGMDHFALVTDSLYKAEQAGLLHRNFMGYTHQYTQLLIGLGVSAISDTWYAYAQNVKSVEAYITLLNENHFPAFKGHLLTQEDLVIRRHILNIMCKGETSWNHHTHRCEAFLSGLERMQALADDELVELNSWSLKVTPLGKRYLRNICMALDARLWVAQPAAQLFSMAG</sequence>
<organism evidence="17 18">
    <name type="scientific">Mucilaginibacter gynuensis</name>
    <dbReference type="NCBI Taxonomy" id="1302236"/>
    <lineage>
        <taxon>Bacteria</taxon>
        <taxon>Pseudomonadati</taxon>
        <taxon>Bacteroidota</taxon>
        <taxon>Sphingobacteriia</taxon>
        <taxon>Sphingobacteriales</taxon>
        <taxon>Sphingobacteriaceae</taxon>
        <taxon>Mucilaginibacter</taxon>
    </lineage>
</organism>
<dbReference type="SFLD" id="SFLDG01065">
    <property type="entry name" value="anaerobic_coproporphyrinogen-I"/>
    <property type="match status" value="1"/>
</dbReference>
<evidence type="ECO:0000256" key="8">
    <source>
        <dbReference type="ARBA" id="ARBA00022723"/>
    </source>
</evidence>
<evidence type="ECO:0000256" key="2">
    <source>
        <dbReference type="ARBA" id="ARBA00004785"/>
    </source>
</evidence>
<evidence type="ECO:0000259" key="16">
    <source>
        <dbReference type="PROSITE" id="PS51918"/>
    </source>
</evidence>
<dbReference type="InterPro" id="IPR004558">
    <property type="entry name" value="Coprogen_oxidase_HemN"/>
</dbReference>
<dbReference type="InterPro" id="IPR006638">
    <property type="entry name" value="Elp3/MiaA/NifB-like_rSAM"/>
</dbReference>
<name>A0ABP8GD70_9SPHI</name>
<comment type="function">
    <text evidence="13">Involved in the heme biosynthesis. Catalyzes the anaerobic oxidative decarboxylation of propionate groups of rings A and B of coproporphyrinogen III to yield the vinyl groups in protoporphyrinogen IX.</text>
</comment>
<comment type="catalytic activity">
    <reaction evidence="14 15">
        <text>coproporphyrinogen III + 2 S-adenosyl-L-methionine = protoporphyrinogen IX + 2 5'-deoxyadenosine + 2 L-methionine + 2 CO2</text>
        <dbReference type="Rhea" id="RHEA:15425"/>
        <dbReference type="ChEBI" id="CHEBI:16526"/>
        <dbReference type="ChEBI" id="CHEBI:17319"/>
        <dbReference type="ChEBI" id="CHEBI:57307"/>
        <dbReference type="ChEBI" id="CHEBI:57309"/>
        <dbReference type="ChEBI" id="CHEBI:57844"/>
        <dbReference type="ChEBI" id="CHEBI:59789"/>
        <dbReference type="EC" id="1.3.98.3"/>
    </reaction>
</comment>
<comment type="cofactor">
    <cofactor evidence="15">
        <name>[4Fe-4S] cluster</name>
        <dbReference type="ChEBI" id="CHEBI:49883"/>
    </cofactor>
    <text evidence="15">Binds 1 [4Fe-4S] cluster. The cluster is coordinated with 3 cysteines and an exchangeable S-adenosyl-L-methionine.</text>
</comment>
<keyword evidence="6 15" id="KW-0963">Cytoplasm</keyword>
<evidence type="ECO:0000256" key="10">
    <source>
        <dbReference type="ARBA" id="ARBA00023004"/>
    </source>
</evidence>
<dbReference type="PANTHER" id="PTHR13932">
    <property type="entry name" value="COPROPORPHYRINIGEN III OXIDASE"/>
    <property type="match status" value="1"/>
</dbReference>
<dbReference type="InterPro" id="IPR034505">
    <property type="entry name" value="Coproporphyrinogen-III_oxidase"/>
</dbReference>
<dbReference type="SFLD" id="SFLDS00029">
    <property type="entry name" value="Radical_SAM"/>
    <property type="match status" value="1"/>
</dbReference>
<dbReference type="InterPro" id="IPR058240">
    <property type="entry name" value="rSAM_sf"/>
</dbReference>
<gene>
    <name evidence="17" type="primary">hemN</name>
    <name evidence="17" type="ORF">GCM10023149_22330</name>
</gene>
<dbReference type="PIRSF" id="PIRSF000167">
    <property type="entry name" value="HemN"/>
    <property type="match status" value="1"/>
</dbReference>
<evidence type="ECO:0000256" key="4">
    <source>
        <dbReference type="ARBA" id="ARBA00011245"/>
    </source>
</evidence>
<feature type="domain" description="Radical SAM core" evidence="16">
    <location>
        <begin position="50"/>
        <end position="292"/>
    </location>
</feature>
<keyword evidence="8 15" id="KW-0479">Metal-binding</keyword>
<dbReference type="SFLD" id="SFLDG01082">
    <property type="entry name" value="B12-binding_domain_containing"/>
    <property type="match status" value="1"/>
</dbReference>
<evidence type="ECO:0000256" key="11">
    <source>
        <dbReference type="ARBA" id="ARBA00023014"/>
    </source>
</evidence>
<comment type="subunit">
    <text evidence="4">Monomer.</text>
</comment>
<keyword evidence="10 15" id="KW-0408">Iron</keyword>
<keyword evidence="11 15" id="KW-0411">Iron-sulfur</keyword>
<evidence type="ECO:0000256" key="7">
    <source>
        <dbReference type="ARBA" id="ARBA00022691"/>
    </source>
</evidence>
<dbReference type="CDD" id="cd01335">
    <property type="entry name" value="Radical_SAM"/>
    <property type="match status" value="1"/>
</dbReference>